<feature type="compositionally biased region" description="Polar residues" evidence="1">
    <location>
        <begin position="1188"/>
        <end position="1202"/>
    </location>
</feature>
<feature type="region of interest" description="Disordered" evidence="1">
    <location>
        <begin position="1188"/>
        <end position="1237"/>
    </location>
</feature>
<feature type="compositionally biased region" description="Basic and acidic residues" evidence="1">
    <location>
        <begin position="399"/>
        <end position="418"/>
    </location>
</feature>
<evidence type="ECO:0000313" key="2">
    <source>
        <dbReference type="EMBL" id="CAJ0593651.1"/>
    </source>
</evidence>
<feature type="region of interest" description="Disordered" evidence="1">
    <location>
        <begin position="942"/>
        <end position="988"/>
    </location>
</feature>
<feature type="compositionally biased region" description="Basic and acidic residues" evidence="1">
    <location>
        <begin position="441"/>
        <end position="452"/>
    </location>
</feature>
<feature type="region of interest" description="Disordered" evidence="1">
    <location>
        <begin position="380"/>
        <end position="696"/>
    </location>
</feature>
<feature type="region of interest" description="Disordered" evidence="1">
    <location>
        <begin position="346"/>
        <end position="365"/>
    </location>
</feature>
<dbReference type="AlphaFoldDB" id="A0AA36GI54"/>
<reference evidence="2" key="1">
    <citation type="submission" date="2023-07" db="EMBL/GenBank/DDBJ databases">
        <authorList>
            <consortium name="CYATHOMIX"/>
        </authorList>
    </citation>
    <scope>NUCLEOTIDE SEQUENCE</scope>
    <source>
        <strain evidence="2">N/A</strain>
    </source>
</reference>
<accession>A0AA36GI54</accession>
<feature type="compositionally biased region" description="Basic residues" evidence="1">
    <location>
        <begin position="1140"/>
        <end position="1153"/>
    </location>
</feature>
<keyword evidence="3" id="KW-1185">Reference proteome</keyword>
<feature type="region of interest" description="Disordered" evidence="1">
    <location>
        <begin position="754"/>
        <end position="775"/>
    </location>
</feature>
<evidence type="ECO:0000313" key="3">
    <source>
        <dbReference type="Proteomes" id="UP001176961"/>
    </source>
</evidence>
<feature type="compositionally biased region" description="Basic residues" evidence="1">
    <location>
        <begin position="1023"/>
        <end position="1035"/>
    </location>
</feature>
<feature type="region of interest" description="Disordered" evidence="1">
    <location>
        <begin position="1000"/>
        <end position="1047"/>
    </location>
</feature>
<organism evidence="2 3">
    <name type="scientific">Cylicocyclus nassatus</name>
    <name type="common">Nematode worm</name>
    <dbReference type="NCBI Taxonomy" id="53992"/>
    <lineage>
        <taxon>Eukaryota</taxon>
        <taxon>Metazoa</taxon>
        <taxon>Ecdysozoa</taxon>
        <taxon>Nematoda</taxon>
        <taxon>Chromadorea</taxon>
        <taxon>Rhabditida</taxon>
        <taxon>Rhabditina</taxon>
        <taxon>Rhabditomorpha</taxon>
        <taxon>Strongyloidea</taxon>
        <taxon>Strongylidae</taxon>
        <taxon>Cylicocyclus</taxon>
    </lineage>
</organism>
<protein>
    <submittedName>
        <fullName evidence="2">Uncharacterized protein</fullName>
    </submittedName>
</protein>
<dbReference type="EMBL" id="CATQJL010000112">
    <property type="protein sequence ID" value="CAJ0593651.1"/>
    <property type="molecule type" value="Genomic_DNA"/>
</dbReference>
<gene>
    <name evidence="2" type="ORF">CYNAS_LOCUS5634</name>
</gene>
<feature type="compositionally biased region" description="Basic and acidic residues" evidence="1">
    <location>
        <begin position="468"/>
        <end position="483"/>
    </location>
</feature>
<feature type="non-terminal residue" evidence="2">
    <location>
        <position position="1"/>
    </location>
</feature>
<feature type="compositionally biased region" description="Polar residues" evidence="1">
    <location>
        <begin position="899"/>
        <end position="922"/>
    </location>
</feature>
<feature type="region of interest" description="Disordered" evidence="1">
    <location>
        <begin position="827"/>
        <end position="859"/>
    </location>
</feature>
<feature type="region of interest" description="Disordered" evidence="1">
    <location>
        <begin position="887"/>
        <end position="922"/>
    </location>
</feature>
<name>A0AA36GI54_CYLNA</name>
<evidence type="ECO:0000256" key="1">
    <source>
        <dbReference type="SAM" id="MobiDB-lite"/>
    </source>
</evidence>
<dbReference type="Proteomes" id="UP001176961">
    <property type="component" value="Unassembled WGS sequence"/>
</dbReference>
<feature type="compositionally biased region" description="Basic residues" evidence="1">
    <location>
        <begin position="964"/>
        <end position="976"/>
    </location>
</feature>
<feature type="region of interest" description="Disordered" evidence="1">
    <location>
        <begin position="1078"/>
        <end position="1170"/>
    </location>
</feature>
<sequence length="1237" mass="139748">TEKPSKKQQGVNLWLQSKYGKPFRKIASLRKLSNANNVSTEKPSKKQQGVNLWLQSKSGKPFGKIASLRKLSNANNVSTEKPSKKQQGVNLWLQSKYGKPFGKIASLRKLSNANNVSAEKPSKKQQGVNLWLQSKYGKTFGKIGSLGKLWNDSSVSTEKPSKEKQGINIWQQSKYGKSFGKIGSVGKLWSDSNVSTEKPSKEKQGINIWQQSKYGKSFGKIGSVGKLWSDSNVSTEKPSKEKQGINIWQQSKYGKSFGKIGSVGKLWSDSNVSTEKPSKEKQGINVWQQSKYGKPFGKIGSLGKLWNDSNVSTEKPLKENQGINIWQQSKYGKPFGKIGSLGKLWNDSSVSRETPSKEKQGINIWQQSTYGKTFEKIDSLGKLSKETPEDNQLKTASRTKGERPQGKTARREATKKGATENGTRVDLSMNNGRETSASTVVKEKQSKKDLSQKRATLRTPGRLGHLLEPSREKLLKGTAKEKQLGSATKRSTSASLGRRKQKELLSVTMFNSKETLEGKQGSTTRSPLEKKSRKSITASAGRRKQKGPLSKMPSRVWLTAKSLPEKRQGKRISPVLLRTGLPSQKMNSRKLQNSPEKGPRRPTIVPLRRRERKEFLSQRMPLRGSPSKRSQPEKGSGKTRPTAAPGGRLSKELSPRGLPPSVPNRRTDIRKHTITRTRSPWNAKNTEKKPTRSNANRKSDILITGRNAWHSHGSKVNVIATRRDSAWNGFGKSTRNAFEFAGNYARINKKKASGKDAFGTSTSSNYSKEHLGWNNKSRKNTRNALRKNGVSGNAMNTKNAVGRGAFENTRTLPGTMEIYNRKAARPAIRRNPGSADRLRKNSSTRGNLARNGRKNAPFGRWKNNYRMNFNYSPGKAMKMYGRKAAWPRNPNKADRLRKNSSTKGNLAQNNRKNTWKNNYGIKYSNTPRKAMEMYGRKAAWSRNPNEAARLRKSSSTRGNFERNNRKKNTPFRKGRTNYRLNSSNTPGKAMKMYGRKAAWPRNPNEAARLRKSSSTRGNFERNNRKKNTPFRKGRTNYRLNSSNTPGKAMKMYGRKAAWPRNPNEAARLRKSSSIRGNFERNNRKKNTPFRKGRTNYRLNSSNTPGKAMKMYGRKAAWPRNPNKADRLRKNSSTRENFARINRKKNTPFRKGRNNYRLNSSNTPGKDMKMYGRKSSWPAIRRYLRNANRLKNNSSTKMTSTWNGGRKITPSRKRKNNSTLKPRNVPGTRSAARRSRRQ</sequence>
<feature type="compositionally biased region" description="Basic residues" evidence="1">
    <location>
        <begin position="1082"/>
        <end position="1094"/>
    </location>
</feature>
<feature type="compositionally biased region" description="Polar residues" evidence="1">
    <location>
        <begin position="428"/>
        <end position="439"/>
    </location>
</feature>
<feature type="compositionally biased region" description="Basic and acidic residues" evidence="1">
    <location>
        <begin position="380"/>
        <end position="392"/>
    </location>
</feature>
<feature type="compositionally biased region" description="Polar residues" evidence="1">
    <location>
        <begin position="485"/>
        <end position="495"/>
    </location>
</feature>
<proteinExistence type="predicted"/>
<feature type="compositionally biased region" description="Polar residues" evidence="1">
    <location>
        <begin position="581"/>
        <end position="595"/>
    </location>
</feature>
<comment type="caution">
    <text evidence="2">The sequence shown here is derived from an EMBL/GenBank/DDBJ whole genome shotgun (WGS) entry which is preliminary data.</text>
</comment>